<dbReference type="BioCyc" id="JESP1508404:G14D9-13261-MONOMER"/>
<evidence type="ECO:0000313" key="1">
    <source>
        <dbReference type="EMBL" id="AJD93295.1"/>
    </source>
</evidence>
<name>A0A0B5ASW8_9BACL</name>
<keyword evidence="2" id="KW-1185">Reference proteome</keyword>
<dbReference type="AlphaFoldDB" id="A0A0B5ASW8"/>
<sequence length="184" mass="21456">MLKFELKEEYIPAGTVEDYKDKYGEDFDDLVVASLSYQKVRAIMYVSSSQGKIFSVVENFYFGGGLVLESDMTMSPCAIERQLHRLLRNSGFEGFNLRRCEISCGNRPYTEREREQIQNDVYYELLDKTSDAFPIFVHIFQNEWADKGSVDDLYVSVFLDKKRVANDTFFDVVKSVVFEHVHKY</sequence>
<protein>
    <submittedName>
        <fullName evidence="1">Uncharacterized protein</fullName>
    </submittedName>
</protein>
<dbReference type="HOGENOM" id="CLU_1466349_0_0_9"/>
<proteinExistence type="predicted"/>
<dbReference type="Proteomes" id="UP000031449">
    <property type="component" value="Plasmid unnamed"/>
</dbReference>
<gene>
    <name evidence="1" type="ORF">JMA_39770</name>
</gene>
<keyword evidence="1" id="KW-0614">Plasmid</keyword>
<dbReference type="KEGG" id="jeo:JMA_39770"/>
<evidence type="ECO:0000313" key="2">
    <source>
        <dbReference type="Proteomes" id="UP000031449"/>
    </source>
</evidence>
<dbReference type="EMBL" id="CP009417">
    <property type="protein sequence ID" value="AJD93295.1"/>
    <property type="molecule type" value="Genomic_DNA"/>
</dbReference>
<reference evidence="1 2" key="1">
    <citation type="submission" date="2014-08" db="EMBL/GenBank/DDBJ databases">
        <title>Complete genome of a marine bacteria Jeotgalibacillus malaysiensis.</title>
        <authorList>
            <person name="Yaakop A.S."/>
            <person name="Chan K.-G."/>
            <person name="Goh K.M."/>
        </authorList>
    </citation>
    <scope>NUCLEOTIDE SEQUENCE [LARGE SCALE GENOMIC DNA]</scope>
    <source>
        <strain evidence="1 2">D5</strain>
        <plasmid evidence="2">Plasmid</plasmid>
    </source>
</reference>
<organism evidence="1 2">
    <name type="scientific">Jeotgalibacillus malaysiensis</name>
    <dbReference type="NCBI Taxonomy" id="1508404"/>
    <lineage>
        <taxon>Bacteria</taxon>
        <taxon>Bacillati</taxon>
        <taxon>Bacillota</taxon>
        <taxon>Bacilli</taxon>
        <taxon>Bacillales</taxon>
        <taxon>Caryophanaceae</taxon>
        <taxon>Jeotgalibacillus</taxon>
    </lineage>
</organism>
<accession>A0A0B5ASW8</accession>
<geneLocation type="plasmid" evidence="2"/>